<comment type="caution">
    <text evidence="1">The sequence shown here is derived from an EMBL/GenBank/DDBJ whole genome shotgun (WGS) entry which is preliminary data.</text>
</comment>
<sequence>MIVVYNRDPTCQVSPVFVVNLRDVVFWNGVGELGGPVLEANREVEVCECHMTGLLDKDCSSCQWHFSRSESPTRVLHLDGLFSGGGGFGR</sequence>
<name>A0A540MFL1_MALBA</name>
<accession>A0A540MFL1</accession>
<dbReference type="AlphaFoldDB" id="A0A540MFL1"/>
<evidence type="ECO:0000313" key="1">
    <source>
        <dbReference type="EMBL" id="TQD97536.1"/>
    </source>
</evidence>
<keyword evidence="2" id="KW-1185">Reference proteome</keyword>
<dbReference type="EMBL" id="VIEB01000270">
    <property type="protein sequence ID" value="TQD97536.1"/>
    <property type="molecule type" value="Genomic_DNA"/>
</dbReference>
<evidence type="ECO:0000313" key="2">
    <source>
        <dbReference type="Proteomes" id="UP000315295"/>
    </source>
</evidence>
<proteinExistence type="predicted"/>
<dbReference type="Proteomes" id="UP000315295">
    <property type="component" value="Unassembled WGS sequence"/>
</dbReference>
<gene>
    <name evidence="1" type="ORF">C1H46_016873</name>
</gene>
<protein>
    <submittedName>
        <fullName evidence="1">Uncharacterized protein</fullName>
    </submittedName>
</protein>
<organism evidence="1 2">
    <name type="scientific">Malus baccata</name>
    <name type="common">Siberian crab apple</name>
    <name type="synonym">Pyrus baccata</name>
    <dbReference type="NCBI Taxonomy" id="106549"/>
    <lineage>
        <taxon>Eukaryota</taxon>
        <taxon>Viridiplantae</taxon>
        <taxon>Streptophyta</taxon>
        <taxon>Embryophyta</taxon>
        <taxon>Tracheophyta</taxon>
        <taxon>Spermatophyta</taxon>
        <taxon>Magnoliopsida</taxon>
        <taxon>eudicotyledons</taxon>
        <taxon>Gunneridae</taxon>
        <taxon>Pentapetalae</taxon>
        <taxon>rosids</taxon>
        <taxon>fabids</taxon>
        <taxon>Rosales</taxon>
        <taxon>Rosaceae</taxon>
        <taxon>Amygdaloideae</taxon>
        <taxon>Maleae</taxon>
        <taxon>Malus</taxon>
    </lineage>
</organism>
<reference evidence="1 2" key="1">
    <citation type="journal article" date="2019" name="G3 (Bethesda)">
        <title>Sequencing of a Wild Apple (Malus baccata) Genome Unravels the Differences Between Cultivated and Wild Apple Species Regarding Disease Resistance and Cold Tolerance.</title>
        <authorList>
            <person name="Chen X."/>
        </authorList>
    </citation>
    <scope>NUCLEOTIDE SEQUENCE [LARGE SCALE GENOMIC DNA]</scope>
    <source>
        <strain evidence="2">cv. Shandingzi</strain>
        <tissue evidence="1">Leaves</tissue>
    </source>
</reference>